<evidence type="ECO:0000259" key="1">
    <source>
        <dbReference type="Pfam" id="PF00578"/>
    </source>
</evidence>
<gene>
    <name evidence="2" type="ORF">GCM10023149_11220</name>
</gene>
<dbReference type="InterPro" id="IPR000866">
    <property type="entry name" value="AhpC/TSA"/>
</dbReference>
<keyword evidence="3" id="KW-1185">Reference proteome</keyword>
<dbReference type="InterPro" id="IPR036249">
    <property type="entry name" value="Thioredoxin-like_sf"/>
</dbReference>
<accession>A0ABP8G0M4</accession>
<evidence type="ECO:0000313" key="3">
    <source>
        <dbReference type="Proteomes" id="UP001500582"/>
    </source>
</evidence>
<protein>
    <recommendedName>
        <fullName evidence="1">Alkyl hydroperoxide reductase subunit C/ Thiol specific antioxidant domain-containing protein</fullName>
    </recommendedName>
</protein>
<reference evidence="3" key="1">
    <citation type="journal article" date="2019" name="Int. J. Syst. Evol. Microbiol.">
        <title>The Global Catalogue of Microorganisms (GCM) 10K type strain sequencing project: providing services to taxonomists for standard genome sequencing and annotation.</title>
        <authorList>
            <consortium name="The Broad Institute Genomics Platform"/>
            <consortium name="The Broad Institute Genome Sequencing Center for Infectious Disease"/>
            <person name="Wu L."/>
            <person name="Ma J."/>
        </authorList>
    </citation>
    <scope>NUCLEOTIDE SEQUENCE [LARGE SCALE GENOMIC DNA]</scope>
    <source>
        <strain evidence="3">JCM 17705</strain>
    </source>
</reference>
<feature type="domain" description="Alkyl hydroperoxide reductase subunit C/ Thiol specific antioxidant" evidence="1">
    <location>
        <begin position="67"/>
        <end position="174"/>
    </location>
</feature>
<proteinExistence type="predicted"/>
<dbReference type="SUPFAM" id="SSF52833">
    <property type="entry name" value="Thioredoxin-like"/>
    <property type="match status" value="1"/>
</dbReference>
<dbReference type="EMBL" id="BAABFT010000002">
    <property type="protein sequence ID" value="GAA4314875.1"/>
    <property type="molecule type" value="Genomic_DNA"/>
</dbReference>
<comment type="caution">
    <text evidence="2">The sequence shown here is derived from an EMBL/GenBank/DDBJ whole genome shotgun (WGS) entry which is preliminary data.</text>
</comment>
<organism evidence="2 3">
    <name type="scientific">Mucilaginibacter gynuensis</name>
    <dbReference type="NCBI Taxonomy" id="1302236"/>
    <lineage>
        <taxon>Bacteria</taxon>
        <taxon>Pseudomonadati</taxon>
        <taxon>Bacteroidota</taxon>
        <taxon>Sphingobacteriia</taxon>
        <taxon>Sphingobacteriales</taxon>
        <taxon>Sphingobacteriaceae</taxon>
        <taxon>Mucilaginibacter</taxon>
    </lineage>
</organism>
<dbReference type="Pfam" id="PF00578">
    <property type="entry name" value="AhpC-TSA"/>
    <property type="match status" value="1"/>
</dbReference>
<dbReference type="Proteomes" id="UP001500582">
    <property type="component" value="Unassembled WGS sequence"/>
</dbReference>
<name>A0ABP8G0M4_9SPHI</name>
<dbReference type="RefSeq" id="WP_345210027.1">
    <property type="nucleotide sequence ID" value="NZ_BAABFT010000002.1"/>
</dbReference>
<dbReference type="Gene3D" id="3.40.30.10">
    <property type="entry name" value="Glutaredoxin"/>
    <property type="match status" value="1"/>
</dbReference>
<evidence type="ECO:0000313" key="2">
    <source>
        <dbReference type="EMBL" id="GAA4314875.1"/>
    </source>
</evidence>
<sequence>MLASVNYPVFEHPTEISASAYTYDHAFSPVREGHFVSFNLLNDLSRWQHFYNGAEIRGPFITKNLFARPLVIAFYSNYWGKGSLEQLKHFNEIQHEIKAYGGNLLVIADERDIKLEKLAWEHSLSLNFYFDTDGGMAEKFRVYPGGTTAWNRLSVIDPHIHLPAVYVLNAARQVVYHHIDHDLQGNYPEKDIINAVHQAVLADNKRSA</sequence>